<evidence type="ECO:0000256" key="6">
    <source>
        <dbReference type="ARBA" id="ARBA00022822"/>
    </source>
</evidence>
<dbReference type="GO" id="GO:0000162">
    <property type="term" value="P:L-tryptophan biosynthetic process"/>
    <property type="evidence" value="ECO:0007669"/>
    <property type="project" value="UniProtKB-UniRule"/>
</dbReference>
<keyword evidence="5 9" id="KW-0028">Amino-acid biosynthesis</keyword>
<feature type="domain" description="N-(5'phosphoribosyl) anthranilate isomerase (PRAI)" evidence="10">
    <location>
        <begin position="83"/>
        <end position="195"/>
    </location>
</feature>
<dbReference type="SUPFAM" id="SSF51366">
    <property type="entry name" value="Ribulose-phoshate binding barrel"/>
    <property type="match status" value="1"/>
</dbReference>
<comment type="similarity">
    <text evidence="9">Belongs to the TrpF family.</text>
</comment>
<comment type="caution">
    <text evidence="11">The sequence shown here is derived from an EMBL/GenBank/DDBJ whole genome shotgun (WGS) entry which is preliminary data.</text>
</comment>
<dbReference type="PANTHER" id="PTHR42894:SF1">
    <property type="entry name" value="N-(5'-PHOSPHORIBOSYL)ANTHRANILATE ISOMERASE"/>
    <property type="match status" value="1"/>
</dbReference>
<keyword evidence="8 9" id="KW-0413">Isomerase</keyword>
<dbReference type="InterPro" id="IPR013785">
    <property type="entry name" value="Aldolase_TIM"/>
</dbReference>
<name>A0A4R6XVB2_9GAMM</name>
<dbReference type="InterPro" id="IPR044643">
    <property type="entry name" value="TrpF_fam"/>
</dbReference>
<gene>
    <name evidence="9" type="primary">trpF</name>
    <name evidence="11" type="ORF">C8D91_0980</name>
</gene>
<evidence type="ECO:0000256" key="2">
    <source>
        <dbReference type="ARBA" id="ARBA00004664"/>
    </source>
</evidence>
<evidence type="ECO:0000256" key="1">
    <source>
        <dbReference type="ARBA" id="ARBA00001164"/>
    </source>
</evidence>
<dbReference type="Proteomes" id="UP000295724">
    <property type="component" value="Unassembled WGS sequence"/>
</dbReference>
<evidence type="ECO:0000256" key="5">
    <source>
        <dbReference type="ARBA" id="ARBA00022605"/>
    </source>
</evidence>
<dbReference type="InterPro" id="IPR011060">
    <property type="entry name" value="RibuloseP-bd_barrel"/>
</dbReference>
<proteinExistence type="inferred from homology"/>
<evidence type="ECO:0000256" key="7">
    <source>
        <dbReference type="ARBA" id="ARBA00023141"/>
    </source>
</evidence>
<organism evidence="11 12">
    <name type="scientific">Marinicella litoralis</name>
    <dbReference type="NCBI Taxonomy" id="644220"/>
    <lineage>
        <taxon>Bacteria</taxon>
        <taxon>Pseudomonadati</taxon>
        <taxon>Pseudomonadota</taxon>
        <taxon>Gammaproteobacteria</taxon>
        <taxon>Lysobacterales</taxon>
        <taxon>Marinicellaceae</taxon>
        <taxon>Marinicella</taxon>
    </lineage>
</organism>
<dbReference type="UniPathway" id="UPA00035">
    <property type="reaction ID" value="UER00042"/>
</dbReference>
<dbReference type="CDD" id="cd00405">
    <property type="entry name" value="PRAI"/>
    <property type="match status" value="1"/>
</dbReference>
<dbReference type="EC" id="5.3.1.24" evidence="3 9"/>
<protein>
    <recommendedName>
        <fullName evidence="4 9">N-(5'-phosphoribosyl)anthranilate isomerase</fullName>
        <shortName evidence="9">PRAI</shortName>
        <ecNumber evidence="3 9">5.3.1.24</ecNumber>
    </recommendedName>
</protein>
<dbReference type="Pfam" id="PF00697">
    <property type="entry name" value="PRAI"/>
    <property type="match status" value="1"/>
</dbReference>
<dbReference type="GO" id="GO:0004640">
    <property type="term" value="F:phosphoribosylanthranilate isomerase activity"/>
    <property type="evidence" value="ECO:0007669"/>
    <property type="project" value="UniProtKB-UniRule"/>
</dbReference>
<evidence type="ECO:0000256" key="9">
    <source>
        <dbReference type="HAMAP-Rule" id="MF_00135"/>
    </source>
</evidence>
<keyword evidence="12" id="KW-1185">Reference proteome</keyword>
<accession>A0A4R6XVB2</accession>
<evidence type="ECO:0000256" key="3">
    <source>
        <dbReference type="ARBA" id="ARBA00012572"/>
    </source>
</evidence>
<dbReference type="EMBL" id="SNZB01000002">
    <property type="protein sequence ID" value="TDR22489.1"/>
    <property type="molecule type" value="Genomic_DNA"/>
</dbReference>
<evidence type="ECO:0000256" key="8">
    <source>
        <dbReference type="ARBA" id="ARBA00023235"/>
    </source>
</evidence>
<keyword evidence="6 9" id="KW-0822">Tryptophan biosynthesis</keyword>
<evidence type="ECO:0000259" key="10">
    <source>
        <dbReference type="Pfam" id="PF00697"/>
    </source>
</evidence>
<sequence>MAVDAGADILGLVGHMPSGPGIISDGLAAEIAAWVPESMETFLLTSETTVAGILAHHRRVNSTALQLVDELIDGHLSDIKAALPEVKLVQVIHVINQYSVQQAQQVAQYVDALLLDSGNPNAVIKELGGTGRVHNWQLSKDIVDSVDLPVYLAGGLNHSNVSKAVAQVKPHGLDLCSSVRTHHALDVEKLSEFINQVKSMTVN</sequence>
<dbReference type="Gene3D" id="3.20.20.70">
    <property type="entry name" value="Aldolase class I"/>
    <property type="match status" value="1"/>
</dbReference>
<evidence type="ECO:0000313" key="12">
    <source>
        <dbReference type="Proteomes" id="UP000295724"/>
    </source>
</evidence>
<comment type="pathway">
    <text evidence="2 9">Amino-acid biosynthesis; L-tryptophan biosynthesis; L-tryptophan from chorismate: step 3/5.</text>
</comment>
<evidence type="ECO:0000256" key="4">
    <source>
        <dbReference type="ARBA" id="ARBA00022272"/>
    </source>
</evidence>
<evidence type="ECO:0000313" key="11">
    <source>
        <dbReference type="EMBL" id="TDR22489.1"/>
    </source>
</evidence>
<reference evidence="11 12" key="1">
    <citation type="submission" date="2019-03" db="EMBL/GenBank/DDBJ databases">
        <title>Genomic Encyclopedia of Type Strains, Phase IV (KMG-IV): sequencing the most valuable type-strain genomes for metagenomic binning, comparative biology and taxonomic classification.</title>
        <authorList>
            <person name="Goeker M."/>
        </authorList>
    </citation>
    <scope>NUCLEOTIDE SEQUENCE [LARGE SCALE GENOMIC DNA]</scope>
    <source>
        <strain evidence="11 12">DSM 25488</strain>
    </source>
</reference>
<dbReference type="HAMAP" id="MF_00135">
    <property type="entry name" value="PRAI"/>
    <property type="match status" value="1"/>
</dbReference>
<dbReference type="InterPro" id="IPR001240">
    <property type="entry name" value="PRAI_dom"/>
</dbReference>
<dbReference type="PANTHER" id="PTHR42894">
    <property type="entry name" value="N-(5'-PHOSPHORIBOSYL)ANTHRANILATE ISOMERASE"/>
    <property type="match status" value="1"/>
</dbReference>
<dbReference type="AlphaFoldDB" id="A0A4R6XVB2"/>
<comment type="catalytic activity">
    <reaction evidence="1 9">
        <text>N-(5-phospho-beta-D-ribosyl)anthranilate = 1-(2-carboxyphenylamino)-1-deoxy-D-ribulose 5-phosphate</text>
        <dbReference type="Rhea" id="RHEA:21540"/>
        <dbReference type="ChEBI" id="CHEBI:18277"/>
        <dbReference type="ChEBI" id="CHEBI:58613"/>
        <dbReference type="EC" id="5.3.1.24"/>
    </reaction>
</comment>
<keyword evidence="7 9" id="KW-0057">Aromatic amino acid biosynthesis</keyword>